<dbReference type="Pfam" id="PF02321">
    <property type="entry name" value="OEP"/>
    <property type="match status" value="2"/>
</dbReference>
<keyword evidence="7" id="KW-0998">Cell outer membrane</keyword>
<evidence type="ECO:0000256" key="3">
    <source>
        <dbReference type="ARBA" id="ARBA00022448"/>
    </source>
</evidence>
<evidence type="ECO:0000256" key="8">
    <source>
        <dbReference type="SAM" id="MobiDB-lite"/>
    </source>
</evidence>
<name>A0A8J7C9Z1_9CYAN</name>
<reference evidence="9" key="1">
    <citation type="submission" date="2020-09" db="EMBL/GenBank/DDBJ databases">
        <title>Iningainema tapete sp. nov. (Scytonemataceae, Cyanobacteria) from greenhouses in central Florida (USA) produces two types of nodularin with biosynthetic potential for microcystin-LR and anabaenopeptins.</title>
        <authorList>
            <person name="Berthold D.E."/>
            <person name="Lefler F.W."/>
            <person name="Huang I.-S."/>
            <person name="Abdulla H."/>
            <person name="Zimba P.V."/>
            <person name="Laughinghouse H.D. IV."/>
        </authorList>
    </citation>
    <scope>NUCLEOTIDE SEQUENCE</scope>
    <source>
        <strain evidence="9">BLCCT55</strain>
    </source>
</reference>
<evidence type="ECO:0000256" key="1">
    <source>
        <dbReference type="ARBA" id="ARBA00004442"/>
    </source>
</evidence>
<evidence type="ECO:0000256" key="7">
    <source>
        <dbReference type="ARBA" id="ARBA00023237"/>
    </source>
</evidence>
<evidence type="ECO:0000256" key="5">
    <source>
        <dbReference type="ARBA" id="ARBA00022692"/>
    </source>
</evidence>
<keyword evidence="6" id="KW-0472">Membrane</keyword>
<comment type="subcellular location">
    <subcellularLocation>
        <location evidence="1">Cell outer membrane</location>
    </subcellularLocation>
</comment>
<keyword evidence="5" id="KW-0812">Transmembrane</keyword>
<dbReference type="PANTHER" id="PTHR30026">
    <property type="entry name" value="OUTER MEMBRANE PROTEIN TOLC"/>
    <property type="match status" value="1"/>
</dbReference>
<dbReference type="InterPro" id="IPR051906">
    <property type="entry name" value="TolC-like"/>
</dbReference>
<keyword evidence="3" id="KW-0813">Transport</keyword>
<keyword evidence="4" id="KW-1134">Transmembrane beta strand</keyword>
<dbReference type="GO" id="GO:0015288">
    <property type="term" value="F:porin activity"/>
    <property type="evidence" value="ECO:0007669"/>
    <property type="project" value="TreeGrafter"/>
</dbReference>
<dbReference type="AlphaFoldDB" id="A0A8J7C9Z1"/>
<dbReference type="SUPFAM" id="SSF56954">
    <property type="entry name" value="Outer membrane efflux proteins (OEP)"/>
    <property type="match status" value="1"/>
</dbReference>
<dbReference type="EMBL" id="JACXAE010000098">
    <property type="protein sequence ID" value="MBD2776551.1"/>
    <property type="molecule type" value="Genomic_DNA"/>
</dbReference>
<dbReference type="Proteomes" id="UP000629098">
    <property type="component" value="Unassembled WGS sequence"/>
</dbReference>
<proteinExistence type="inferred from homology"/>
<evidence type="ECO:0000313" key="10">
    <source>
        <dbReference type="Proteomes" id="UP000629098"/>
    </source>
</evidence>
<protein>
    <submittedName>
        <fullName evidence="9">TolC family protein</fullName>
    </submittedName>
</protein>
<dbReference type="GO" id="GO:0009279">
    <property type="term" value="C:cell outer membrane"/>
    <property type="evidence" value="ECO:0007669"/>
    <property type="project" value="UniProtKB-SubCell"/>
</dbReference>
<keyword evidence="10" id="KW-1185">Reference proteome</keyword>
<feature type="compositionally biased region" description="Polar residues" evidence="8">
    <location>
        <begin position="124"/>
        <end position="149"/>
    </location>
</feature>
<comment type="similarity">
    <text evidence="2">Belongs to the outer membrane factor (OMF) (TC 1.B.17) family.</text>
</comment>
<dbReference type="GO" id="GO:0015562">
    <property type="term" value="F:efflux transmembrane transporter activity"/>
    <property type="evidence" value="ECO:0007669"/>
    <property type="project" value="InterPro"/>
</dbReference>
<evidence type="ECO:0000313" key="9">
    <source>
        <dbReference type="EMBL" id="MBD2776551.1"/>
    </source>
</evidence>
<evidence type="ECO:0000256" key="4">
    <source>
        <dbReference type="ARBA" id="ARBA00022452"/>
    </source>
</evidence>
<dbReference type="InterPro" id="IPR003423">
    <property type="entry name" value="OMP_efflux"/>
</dbReference>
<dbReference type="PANTHER" id="PTHR30026:SF21">
    <property type="entry name" value="SLR1270 PROTEIN"/>
    <property type="match status" value="1"/>
</dbReference>
<organism evidence="9 10">
    <name type="scientific">Iningainema tapete BLCC-T55</name>
    <dbReference type="NCBI Taxonomy" id="2748662"/>
    <lineage>
        <taxon>Bacteria</taxon>
        <taxon>Bacillati</taxon>
        <taxon>Cyanobacteriota</taxon>
        <taxon>Cyanophyceae</taxon>
        <taxon>Nostocales</taxon>
        <taxon>Scytonemataceae</taxon>
        <taxon>Iningainema tapete</taxon>
    </lineage>
</organism>
<feature type="region of interest" description="Disordered" evidence="8">
    <location>
        <begin position="100"/>
        <end position="150"/>
    </location>
</feature>
<evidence type="ECO:0000256" key="6">
    <source>
        <dbReference type="ARBA" id="ARBA00023136"/>
    </source>
</evidence>
<dbReference type="RefSeq" id="WP_190835626.1">
    <property type="nucleotide sequence ID" value="NZ_CAWPPI010000098.1"/>
</dbReference>
<comment type="caution">
    <text evidence="9">The sequence shown here is derived from an EMBL/GenBank/DDBJ whole genome shotgun (WGS) entry which is preliminary data.</text>
</comment>
<evidence type="ECO:0000256" key="2">
    <source>
        <dbReference type="ARBA" id="ARBA00007613"/>
    </source>
</evidence>
<dbReference type="GO" id="GO:1990281">
    <property type="term" value="C:efflux pump complex"/>
    <property type="evidence" value="ECO:0007669"/>
    <property type="project" value="TreeGrafter"/>
</dbReference>
<gene>
    <name evidence="9" type="ORF">ICL16_31990</name>
</gene>
<sequence length="585" mass="64047">MKGQQLFQSLLPSVTLAVLTTQPSLADTAKVNEVRYFASPQGLSAIYDLNSAVKKVNPQQLTPYIDSFPAIFTPISVITNVNPVGSGGATVQEFTATGVQGSRGEFQSIPPTPLPNSGKKRVAQTGSPKPNAPINNAVPTKNDQPPSYLNPNPNPLQFPTKPDEVTVQGTQPITLAQALELARRNNRELQVALLTLERNRFALREAQASLLPSANLSSDLTRSGPGFSDQILPGSNPLDPTFRSSSTGFNASAQINYQIYTSGQRNANIRANEEQVRSSELDVERQSEEIRLNVTTQYYDLQQADEQVRINEAAVRNAQASLRDAQALERAGVGTRFAVLQSQVNLADAQQNLTNAISQQRITRRRLVTSLSLSQSVDISAADPVQLAGLWNQTLENSIVLAFQNRPELQQQLANRNINEQRRRLALAQLGPQISLVAGYSLQDTFDDSGSIIDNYSLGVRANLTLFDGGAARASANQRRADIRIAETQFAETRNQIRFQVEQAYSNLQSNLENIQTATAALDQARESLRLARLRFQAGVGTQTDVIDAENRLTQAEGRRVSAILDYNRALASLQRSVTSRAFLR</sequence>
<accession>A0A8J7C9Z1</accession>
<dbReference type="Gene3D" id="1.20.1600.10">
    <property type="entry name" value="Outer membrane efflux proteins (OEP)"/>
    <property type="match status" value="1"/>
</dbReference>